<keyword evidence="4 12" id="KW-0812">Transmembrane</keyword>
<dbReference type="PROSITE" id="PS50004">
    <property type="entry name" value="C2"/>
    <property type="match status" value="2"/>
</dbReference>
<feature type="compositionally biased region" description="Acidic residues" evidence="11">
    <location>
        <begin position="85"/>
        <end position="95"/>
    </location>
</feature>
<accession>W7LLV2</accession>
<evidence type="ECO:0000256" key="1">
    <source>
        <dbReference type="ARBA" id="ARBA00004586"/>
    </source>
</evidence>
<feature type="compositionally biased region" description="Polar residues" evidence="11">
    <location>
        <begin position="96"/>
        <end position="106"/>
    </location>
</feature>
<feature type="region of interest" description="Disordered" evidence="11">
    <location>
        <begin position="1"/>
        <end position="178"/>
    </location>
</feature>
<evidence type="ECO:0000259" key="14">
    <source>
        <dbReference type="PROSITE" id="PS51847"/>
    </source>
</evidence>
<dbReference type="KEGG" id="fvr:FVEG_00445"/>
<evidence type="ECO:0000256" key="8">
    <source>
        <dbReference type="ARBA" id="ARBA00023055"/>
    </source>
</evidence>
<keyword evidence="10 12" id="KW-0472">Membrane</keyword>
<keyword evidence="9" id="KW-0446">Lipid-binding</keyword>
<sequence length="1246" mass="140082">MSGRDDAEEHRRYTAPYSARHPIPTISKYREERAARQDAAVGKSDSSETTGSNDYQFQQKSREDDGPHIESVEDDKDDSSKKDENEEAGNGEEMTDTSQVGPQSSDPKQRRKEIKKSKRERAEREVTDPVTHLPVTIHDFTDEALREIDTNEPPFGTTQRTATGSENKNKTDEQLRDEHRDIQQSHDAMGDLFPPPDFDALRLELSSISKRGVTFGLAGVAIIVAGAFAIERLVREVILQEGKTKSSLFVGASLWSILTAVTAGAIWFLVVSVREWMSKKVNNIFEDEVWDAHRRGVVKASKKNDTETTVWLNSLIGSVWPLINPDLFASLADTLEDVMQASLPRLIRMVSVEDIGQGSESLRILGIRWLPTGAAARAVDGEGQLMTKKQSENDTEEKDGENSDSSATIQDGMEAEEGDFINLEVAFAYRTQSSSKSLKERTKDMHLYLAFYLPGNLKIPVWVDLQGMIGTMRMRLQLTPDPPFFSLCTLTFLGQPRVNLSCVPLSKHAINIMDVPFISNFVQSAVDAAMAEYVAPKSLTLDLKDMLAGDDFKKDTNAVGVLVVNIKRGYDFKMGDSGIPLIKEGSSDGYVSVGWAKFGKVMWTTRVLENEMEPVWDETCFVLVTPQELNIDERLRVQLWDSDRLTADDDLGRIEIPIKELMRDDKSNGKMSHREDGFRALKSGDGMPGKLEWSVGYFSKTRIQQCQFEKQTHDPEIRTMDQLKEKVRQSSERKLRETMFKEGKKERDASELEQQTAQELKAEQDAMIISAPPPDGYPSGLFSIQVHNITGLELERLNKRKAENDAEATDEEDSGDGLPSAYCTIILNHRKVFKTRTKPQNSKPFYNAGCERFIRDWREAEVFVTVRDARLKEDDPLLGIIHLPLGEIFRERSQVMGFWPLSGGIGYGRVRISMVFRSVQLQAPRNLLGWQYGTIEVQPTVTVVDCPKELRSSKLKFRTSISSAKMYTEDGDDQGTVTWKSKRGRSLALAVAKRYSSCMSIAFREKGFFGDGTAAFAVLWLKEIADEEETELELPIWKGDFQRATACCLEECGERLGTIKLKLTFWSGLVSTLLAYMKVSSKLYQLLTSFQGSAHSRWASRDEHLQNVVEVIETARDNLEVGHQEREAGIVESDDSGDEGSGQRVRRAGSIGSNSDSSSSSSDTEDQDGQVSSVPDGSADHKQGPIDQLRDYRRRDKRLHRQHRGLMQWKIPRTAKWIKNKMYRVGDKASGVFEHSSKQPGIETEV</sequence>
<evidence type="ECO:0008006" key="17">
    <source>
        <dbReference type="Google" id="ProtNLM"/>
    </source>
</evidence>
<feature type="compositionally biased region" description="Basic residues" evidence="11">
    <location>
        <begin position="109"/>
        <end position="119"/>
    </location>
</feature>
<feature type="compositionally biased region" description="Basic and acidic residues" evidence="11">
    <location>
        <begin position="60"/>
        <end position="71"/>
    </location>
</feature>
<dbReference type="InterPro" id="IPR000008">
    <property type="entry name" value="C2_dom"/>
</dbReference>
<dbReference type="Proteomes" id="UP000009096">
    <property type="component" value="Chromosome 1"/>
</dbReference>
<dbReference type="Pfam" id="PF25331">
    <property type="entry name" value="C2_Mug190_3rd"/>
    <property type="match status" value="1"/>
</dbReference>
<keyword evidence="8" id="KW-0445">Lipid transport</keyword>
<evidence type="ECO:0000256" key="10">
    <source>
        <dbReference type="ARBA" id="ARBA00023136"/>
    </source>
</evidence>
<feature type="region of interest" description="Disordered" evidence="11">
    <location>
        <begin position="381"/>
        <end position="408"/>
    </location>
</feature>
<feature type="compositionally biased region" description="Basic and acidic residues" evidence="11">
    <location>
        <begin position="710"/>
        <end position="750"/>
    </location>
</feature>
<feature type="compositionally biased region" description="Basic and acidic residues" evidence="11">
    <location>
        <begin position="139"/>
        <end position="149"/>
    </location>
</feature>
<dbReference type="VEuPathDB" id="FungiDB:FVEG_00445"/>
<feature type="transmembrane region" description="Helical" evidence="12">
    <location>
        <begin position="246"/>
        <end position="270"/>
    </location>
</feature>
<dbReference type="InterPro" id="IPR031468">
    <property type="entry name" value="SMP_LBD"/>
</dbReference>
<keyword evidence="7 12" id="KW-1133">Transmembrane helix</keyword>
<feature type="region of interest" description="Disordered" evidence="11">
    <location>
        <begin position="1126"/>
        <end position="1194"/>
    </location>
</feature>
<evidence type="ECO:0000256" key="9">
    <source>
        <dbReference type="ARBA" id="ARBA00023121"/>
    </source>
</evidence>
<evidence type="ECO:0000256" key="5">
    <source>
        <dbReference type="ARBA" id="ARBA00022737"/>
    </source>
</evidence>
<dbReference type="EMBL" id="CM000578">
    <property type="protein sequence ID" value="EWG36384.1"/>
    <property type="molecule type" value="Genomic_DNA"/>
</dbReference>
<keyword evidence="16" id="KW-1185">Reference proteome</keyword>
<dbReference type="GO" id="GO:0005789">
    <property type="term" value="C:endoplasmic reticulum membrane"/>
    <property type="evidence" value="ECO:0007669"/>
    <property type="project" value="UniProtKB-SubCell"/>
</dbReference>
<feature type="domain" description="SMP-LTD" evidence="14">
    <location>
        <begin position="305"/>
        <end position="544"/>
    </location>
</feature>
<dbReference type="OrthoDB" id="419768at2759"/>
<protein>
    <recommendedName>
        <fullName evidence="17">Meiotically up-regulated gene 190 protein</fullName>
    </recommendedName>
</protein>
<dbReference type="SMART" id="SM00239">
    <property type="entry name" value="C2"/>
    <property type="match status" value="2"/>
</dbReference>
<dbReference type="InterPro" id="IPR035892">
    <property type="entry name" value="C2_domain_sf"/>
</dbReference>
<keyword evidence="5" id="KW-0677">Repeat</keyword>
<feature type="compositionally biased region" description="Basic and acidic residues" evidence="11">
    <location>
        <begin position="1"/>
        <end position="12"/>
    </location>
</feature>
<keyword evidence="2" id="KW-0813">Transport</keyword>
<dbReference type="GO" id="GO:0006869">
    <property type="term" value="P:lipid transport"/>
    <property type="evidence" value="ECO:0007669"/>
    <property type="project" value="UniProtKB-KW"/>
</dbReference>
<dbReference type="CDD" id="cd21676">
    <property type="entry name" value="SMP_Mug190"/>
    <property type="match status" value="1"/>
</dbReference>
<dbReference type="Pfam" id="PF00168">
    <property type="entry name" value="C2"/>
    <property type="match status" value="2"/>
</dbReference>
<dbReference type="CDD" id="cd04052">
    <property type="entry name" value="C2B_Tricalbin-like"/>
    <property type="match status" value="1"/>
</dbReference>
<feature type="compositionally biased region" description="Polar residues" evidence="11">
    <location>
        <begin position="156"/>
        <end position="166"/>
    </location>
</feature>
<dbReference type="AlphaFoldDB" id="W7LLV2"/>
<feature type="domain" description="C2" evidence="13">
    <location>
        <begin position="763"/>
        <end position="900"/>
    </location>
</feature>
<feature type="compositionally biased region" description="Low complexity" evidence="11">
    <location>
        <begin position="1149"/>
        <end position="1162"/>
    </location>
</feature>
<evidence type="ECO:0000259" key="13">
    <source>
        <dbReference type="PROSITE" id="PS50004"/>
    </source>
</evidence>
<proteinExistence type="predicted"/>
<feature type="compositionally biased region" description="Basic and acidic residues" evidence="11">
    <location>
        <begin position="167"/>
        <end position="178"/>
    </location>
</feature>
<gene>
    <name evidence="15" type="ORF">FVEG_00445</name>
</gene>
<dbReference type="GO" id="GO:0061817">
    <property type="term" value="P:endoplasmic reticulum-plasma membrane tethering"/>
    <property type="evidence" value="ECO:0007669"/>
    <property type="project" value="InterPro"/>
</dbReference>
<dbReference type="Pfam" id="PF25669">
    <property type="entry name" value="SMP_MUG190-like"/>
    <property type="match status" value="1"/>
</dbReference>
<dbReference type="InterPro" id="IPR037767">
    <property type="entry name" value="C2A_Mug190-like"/>
</dbReference>
<dbReference type="Gene3D" id="2.60.40.150">
    <property type="entry name" value="C2 domain"/>
    <property type="match status" value="2"/>
</dbReference>
<dbReference type="InterPro" id="IPR057349">
    <property type="entry name" value="C2_Mug190_3rd"/>
</dbReference>
<comment type="subcellular location">
    <subcellularLocation>
        <location evidence="1">Endoplasmic reticulum membrane</location>
    </subcellularLocation>
</comment>
<reference evidence="15 16" key="1">
    <citation type="journal article" date="2010" name="Nature">
        <title>Comparative genomics reveals mobile pathogenicity chromosomes in Fusarium.</title>
        <authorList>
            <person name="Ma L.J."/>
            <person name="van der Does H.C."/>
            <person name="Borkovich K.A."/>
            <person name="Coleman J.J."/>
            <person name="Daboussi M.J."/>
            <person name="Di Pietro A."/>
            <person name="Dufresne M."/>
            <person name="Freitag M."/>
            <person name="Grabherr M."/>
            <person name="Henrissat B."/>
            <person name="Houterman P.M."/>
            <person name="Kang S."/>
            <person name="Shim W.B."/>
            <person name="Woloshuk C."/>
            <person name="Xie X."/>
            <person name="Xu J.R."/>
            <person name="Antoniw J."/>
            <person name="Baker S.E."/>
            <person name="Bluhm B.H."/>
            <person name="Breakspear A."/>
            <person name="Brown D.W."/>
            <person name="Butchko R.A."/>
            <person name="Chapman S."/>
            <person name="Coulson R."/>
            <person name="Coutinho P.M."/>
            <person name="Danchin E.G."/>
            <person name="Diener A."/>
            <person name="Gale L.R."/>
            <person name="Gardiner D.M."/>
            <person name="Goff S."/>
            <person name="Hammond-Kosack K.E."/>
            <person name="Hilburn K."/>
            <person name="Hua-Van A."/>
            <person name="Jonkers W."/>
            <person name="Kazan K."/>
            <person name="Kodira C.D."/>
            <person name="Koehrsen M."/>
            <person name="Kumar L."/>
            <person name="Lee Y.H."/>
            <person name="Li L."/>
            <person name="Manners J.M."/>
            <person name="Miranda-Saavedra D."/>
            <person name="Mukherjee M."/>
            <person name="Park G."/>
            <person name="Park J."/>
            <person name="Park S.Y."/>
            <person name="Proctor R.H."/>
            <person name="Regev A."/>
            <person name="Ruiz-Roldan M.C."/>
            <person name="Sain D."/>
            <person name="Sakthikumar S."/>
            <person name="Sykes S."/>
            <person name="Schwartz D.C."/>
            <person name="Turgeon B.G."/>
            <person name="Wapinski I."/>
            <person name="Yoder O."/>
            <person name="Young S."/>
            <person name="Zeng Q."/>
            <person name="Zhou S."/>
            <person name="Galagan J."/>
            <person name="Cuomo C.A."/>
            <person name="Kistler H.C."/>
            <person name="Rep M."/>
        </authorList>
    </citation>
    <scope>NUCLEOTIDE SEQUENCE [LARGE SCALE GENOMIC DNA]</scope>
    <source>
        <strain evidence="16">M3125 / FGSC 7600</strain>
    </source>
</reference>
<dbReference type="PANTHER" id="PTHR47348">
    <property type="entry name" value="MEIOTICALLY UP-REGULATED GENE 190 PROTEIN"/>
    <property type="match status" value="1"/>
</dbReference>
<dbReference type="InterPro" id="IPR037765">
    <property type="entry name" value="C2B_Tricalbin"/>
</dbReference>
<evidence type="ECO:0000256" key="11">
    <source>
        <dbReference type="SAM" id="MobiDB-lite"/>
    </source>
</evidence>
<dbReference type="SUPFAM" id="SSF49562">
    <property type="entry name" value="C2 domain (Calcium/lipid-binding domain, CaLB)"/>
    <property type="match status" value="2"/>
</dbReference>
<feature type="compositionally biased region" description="Polar residues" evidence="11">
    <location>
        <begin position="47"/>
        <end position="59"/>
    </location>
</feature>
<evidence type="ECO:0000256" key="4">
    <source>
        <dbReference type="ARBA" id="ARBA00022692"/>
    </source>
</evidence>
<keyword evidence="3" id="KW-0597">Phosphoprotein</keyword>
<evidence type="ECO:0000256" key="6">
    <source>
        <dbReference type="ARBA" id="ARBA00022824"/>
    </source>
</evidence>
<dbReference type="RefSeq" id="XP_018742575.1">
    <property type="nucleotide sequence ID" value="XM_018886917.1"/>
</dbReference>
<dbReference type="CDD" id="cd04041">
    <property type="entry name" value="C2A_fungal"/>
    <property type="match status" value="1"/>
</dbReference>
<keyword evidence="6" id="KW-0256">Endoplasmic reticulum</keyword>
<evidence type="ECO:0000256" key="12">
    <source>
        <dbReference type="SAM" id="Phobius"/>
    </source>
</evidence>
<evidence type="ECO:0000313" key="15">
    <source>
        <dbReference type="EMBL" id="EWG36384.1"/>
    </source>
</evidence>
<evidence type="ECO:0000256" key="3">
    <source>
        <dbReference type="ARBA" id="ARBA00022553"/>
    </source>
</evidence>
<evidence type="ECO:0000313" key="16">
    <source>
        <dbReference type="Proteomes" id="UP000009096"/>
    </source>
</evidence>
<dbReference type="EMBL" id="DS022242">
    <property type="protein sequence ID" value="EWG36384.1"/>
    <property type="molecule type" value="Genomic_DNA"/>
</dbReference>
<dbReference type="GeneID" id="30058815"/>
<dbReference type="PANTHER" id="PTHR47348:SF2">
    <property type="entry name" value="MEIOTICALLY UP-REGULATED 190 PROTEIN"/>
    <property type="match status" value="1"/>
</dbReference>
<dbReference type="GO" id="GO:0008289">
    <property type="term" value="F:lipid binding"/>
    <property type="evidence" value="ECO:0007669"/>
    <property type="project" value="UniProtKB-KW"/>
</dbReference>
<evidence type="ECO:0000256" key="2">
    <source>
        <dbReference type="ARBA" id="ARBA00022448"/>
    </source>
</evidence>
<dbReference type="PROSITE" id="PS51847">
    <property type="entry name" value="SMP"/>
    <property type="match status" value="1"/>
</dbReference>
<evidence type="ECO:0000256" key="7">
    <source>
        <dbReference type="ARBA" id="ARBA00022989"/>
    </source>
</evidence>
<name>W7LLV2_GIBM7</name>
<feature type="transmembrane region" description="Helical" evidence="12">
    <location>
        <begin position="212"/>
        <end position="234"/>
    </location>
</feature>
<organism evidence="15 16">
    <name type="scientific">Gibberella moniliformis (strain M3125 / FGSC 7600)</name>
    <name type="common">Maize ear and stalk rot fungus</name>
    <name type="synonym">Fusarium verticillioides</name>
    <dbReference type="NCBI Taxonomy" id="334819"/>
    <lineage>
        <taxon>Eukaryota</taxon>
        <taxon>Fungi</taxon>
        <taxon>Dikarya</taxon>
        <taxon>Ascomycota</taxon>
        <taxon>Pezizomycotina</taxon>
        <taxon>Sordariomycetes</taxon>
        <taxon>Hypocreomycetidae</taxon>
        <taxon>Hypocreales</taxon>
        <taxon>Nectriaceae</taxon>
        <taxon>Fusarium</taxon>
        <taxon>Fusarium fujikuroi species complex</taxon>
    </lineage>
</organism>
<feature type="region of interest" description="Disordered" evidence="11">
    <location>
        <begin position="709"/>
        <end position="756"/>
    </location>
</feature>
<feature type="domain" description="C2" evidence="13">
    <location>
        <begin position="542"/>
        <end position="671"/>
    </location>
</feature>
<feature type="compositionally biased region" description="Basic and acidic residues" evidence="11">
    <location>
        <begin position="1178"/>
        <end position="1194"/>
    </location>
</feature>